<organism evidence="3 4">
    <name type="scientific">Caballeronia terrestris</name>
    <dbReference type="NCBI Taxonomy" id="1226301"/>
    <lineage>
        <taxon>Bacteria</taxon>
        <taxon>Pseudomonadati</taxon>
        <taxon>Pseudomonadota</taxon>
        <taxon>Betaproteobacteria</taxon>
        <taxon>Burkholderiales</taxon>
        <taxon>Burkholderiaceae</taxon>
        <taxon>Caballeronia</taxon>
    </lineage>
</organism>
<dbReference type="GO" id="GO:0006313">
    <property type="term" value="P:DNA transposition"/>
    <property type="evidence" value="ECO:0007669"/>
    <property type="project" value="InterPro"/>
</dbReference>
<proteinExistence type="predicted"/>
<dbReference type="EMBL" id="FCOL02000087">
    <property type="protein sequence ID" value="SAL82995.1"/>
    <property type="molecule type" value="Genomic_DNA"/>
</dbReference>
<comment type="caution">
    <text evidence="3">The sequence shown here is derived from an EMBL/GenBank/DDBJ whole genome shotgun (WGS) entry which is preliminary data.</text>
</comment>
<sequence>MHQTRKGKQWYFGMKLHIGVDSQSRSTHSAVLALANVHDKHPLTQLLEGRSRLHQSTNQRTRRAGEID</sequence>
<name>A0A158KPS5_9BURK</name>
<dbReference type="GO" id="GO:0004803">
    <property type="term" value="F:transposase activity"/>
    <property type="evidence" value="ECO:0007669"/>
    <property type="project" value="InterPro"/>
</dbReference>
<evidence type="ECO:0000256" key="1">
    <source>
        <dbReference type="SAM" id="MobiDB-lite"/>
    </source>
</evidence>
<dbReference type="GO" id="GO:0003677">
    <property type="term" value="F:DNA binding"/>
    <property type="evidence" value="ECO:0007669"/>
    <property type="project" value="InterPro"/>
</dbReference>
<feature type="domain" description="Transposase IS4-like" evidence="2">
    <location>
        <begin position="4"/>
        <end position="49"/>
    </location>
</feature>
<evidence type="ECO:0000313" key="3">
    <source>
        <dbReference type="EMBL" id="SAL82995.1"/>
    </source>
</evidence>
<accession>A0A158KPS5</accession>
<feature type="region of interest" description="Disordered" evidence="1">
    <location>
        <begin position="44"/>
        <end position="68"/>
    </location>
</feature>
<keyword evidence="4" id="KW-1185">Reference proteome</keyword>
<dbReference type="AlphaFoldDB" id="A0A158KPS5"/>
<dbReference type="Proteomes" id="UP000054925">
    <property type="component" value="Unassembled WGS sequence"/>
</dbReference>
<gene>
    <name evidence="3" type="ORF">AWB67_06282</name>
</gene>
<dbReference type="Pfam" id="PF01609">
    <property type="entry name" value="DDE_Tnp_1"/>
    <property type="match status" value="1"/>
</dbReference>
<reference evidence="3" key="1">
    <citation type="submission" date="2016-01" db="EMBL/GenBank/DDBJ databases">
        <authorList>
            <person name="Peeters C."/>
        </authorList>
    </citation>
    <scope>NUCLEOTIDE SEQUENCE [LARGE SCALE GENOMIC DNA]</scope>
    <source>
        <strain evidence="3">LMG 22937</strain>
    </source>
</reference>
<evidence type="ECO:0000313" key="4">
    <source>
        <dbReference type="Proteomes" id="UP000054925"/>
    </source>
</evidence>
<protein>
    <submittedName>
        <fullName evidence="3">Transposase, IS4 family protein</fullName>
    </submittedName>
</protein>
<dbReference type="InterPro" id="IPR002559">
    <property type="entry name" value="Transposase_11"/>
</dbReference>
<evidence type="ECO:0000259" key="2">
    <source>
        <dbReference type="Pfam" id="PF01609"/>
    </source>
</evidence>